<evidence type="ECO:0000259" key="1">
    <source>
        <dbReference type="Pfam" id="PF05686"/>
    </source>
</evidence>
<name>A0A395IRC0_9HELO</name>
<accession>A0A395IRC0</accession>
<dbReference type="InterPro" id="IPR051091">
    <property type="entry name" value="O-Glucosyltr/Glycosyltrsf_90"/>
</dbReference>
<dbReference type="OrthoDB" id="202415at2759"/>
<dbReference type="Proteomes" id="UP000249056">
    <property type="component" value="Unassembled WGS sequence"/>
</dbReference>
<organism evidence="2 3">
    <name type="scientific">Monilinia fructigena</name>
    <dbReference type="NCBI Taxonomy" id="38457"/>
    <lineage>
        <taxon>Eukaryota</taxon>
        <taxon>Fungi</taxon>
        <taxon>Dikarya</taxon>
        <taxon>Ascomycota</taxon>
        <taxon>Pezizomycotina</taxon>
        <taxon>Leotiomycetes</taxon>
        <taxon>Helotiales</taxon>
        <taxon>Sclerotiniaceae</taxon>
        <taxon>Monilinia</taxon>
    </lineage>
</organism>
<proteinExistence type="predicted"/>
<sequence>MNYFHDLAISYLLIKSSRTISPEEATGSPYRTCPRKNQKWKGVHNFCGPKTFSEYAPGAEFCFAPTASFWSWPISFIGTIDEALSKIEHIEKNTRWTEKIDKAVWRGTDGSIQFGNKDLRPSLILKGKEKEWADIEALKWNTNGESAENAIGIEDFCKYKYIVYTEGITYSGRLLFHQACASIILTPPPTYLLHNTHFMRPIFLNLILCGT</sequence>
<comment type="caution">
    <text evidence="2">The sequence shown here is derived from an EMBL/GenBank/DDBJ whole genome shotgun (WGS) entry which is preliminary data.</text>
</comment>
<dbReference type="PANTHER" id="PTHR12203">
    <property type="entry name" value="KDEL LYS-ASP-GLU-LEU CONTAINING - RELATED"/>
    <property type="match status" value="1"/>
</dbReference>
<evidence type="ECO:0000313" key="3">
    <source>
        <dbReference type="Proteomes" id="UP000249056"/>
    </source>
</evidence>
<keyword evidence="3" id="KW-1185">Reference proteome</keyword>
<protein>
    <recommendedName>
        <fullName evidence="1">Glycosyl transferase CAP10 domain-containing protein</fullName>
    </recommendedName>
</protein>
<gene>
    <name evidence="2" type="ORF">DID88_002632</name>
</gene>
<dbReference type="InterPro" id="IPR006598">
    <property type="entry name" value="CAP10"/>
</dbReference>
<reference evidence="2 3" key="1">
    <citation type="submission" date="2018-06" db="EMBL/GenBank/DDBJ databases">
        <title>Genome Sequence of the Brown Rot Fungal Pathogen Monilinia fructigena.</title>
        <authorList>
            <person name="Landi L."/>
            <person name="De Miccolis Angelini R.M."/>
            <person name="Pollastro S."/>
            <person name="Abate D."/>
            <person name="Faretra F."/>
            <person name="Romanazzi G."/>
        </authorList>
    </citation>
    <scope>NUCLEOTIDE SEQUENCE [LARGE SCALE GENOMIC DNA]</scope>
    <source>
        <strain evidence="2 3">Mfrg269</strain>
    </source>
</reference>
<evidence type="ECO:0000313" key="2">
    <source>
        <dbReference type="EMBL" id="RAL62148.1"/>
    </source>
</evidence>
<dbReference type="EMBL" id="QKRW01000026">
    <property type="protein sequence ID" value="RAL62148.1"/>
    <property type="molecule type" value="Genomic_DNA"/>
</dbReference>
<dbReference type="Pfam" id="PF05686">
    <property type="entry name" value="Glyco_transf_90"/>
    <property type="match status" value="1"/>
</dbReference>
<feature type="domain" description="Glycosyl transferase CAP10" evidence="1">
    <location>
        <begin position="64"/>
        <end position="201"/>
    </location>
</feature>
<dbReference type="PANTHER" id="PTHR12203:SF63">
    <property type="entry name" value="GLYCOSYL TRANSFERASE CAP10 DOMAIN-CONTAINING PROTEIN"/>
    <property type="match status" value="1"/>
</dbReference>
<dbReference type="AlphaFoldDB" id="A0A395IRC0"/>